<dbReference type="AlphaFoldDB" id="A0A7S3GR64"/>
<dbReference type="GO" id="GO:0046872">
    <property type="term" value="F:metal ion binding"/>
    <property type="evidence" value="ECO:0007669"/>
    <property type="project" value="UniProtKB-KW"/>
</dbReference>
<evidence type="ECO:0000256" key="5">
    <source>
        <dbReference type="ARBA" id="ARBA00022842"/>
    </source>
</evidence>
<evidence type="ECO:0000256" key="4">
    <source>
        <dbReference type="ARBA" id="ARBA00022801"/>
    </source>
</evidence>
<organism evidence="7">
    <name type="scientific">Spumella elongata</name>
    <dbReference type="NCBI Taxonomy" id="89044"/>
    <lineage>
        <taxon>Eukaryota</taxon>
        <taxon>Sar</taxon>
        <taxon>Stramenopiles</taxon>
        <taxon>Ochrophyta</taxon>
        <taxon>Chrysophyceae</taxon>
        <taxon>Chromulinales</taxon>
        <taxon>Chromulinaceae</taxon>
        <taxon>Spumella</taxon>
    </lineage>
</organism>
<dbReference type="Pfam" id="PF00459">
    <property type="entry name" value="Inositol_P"/>
    <property type="match status" value="1"/>
</dbReference>
<dbReference type="InterPro" id="IPR000760">
    <property type="entry name" value="Inositol_monophosphatase-like"/>
</dbReference>
<dbReference type="EMBL" id="HBIC01005469">
    <property type="protein sequence ID" value="CAE0274070.1"/>
    <property type="molecule type" value="Transcribed_RNA"/>
</dbReference>
<evidence type="ECO:0000256" key="2">
    <source>
        <dbReference type="ARBA" id="ARBA00009759"/>
    </source>
</evidence>
<feature type="binding site" evidence="6">
    <location>
        <position position="225"/>
    </location>
    <ligand>
        <name>Mg(2+)</name>
        <dbReference type="ChEBI" id="CHEBI:18420"/>
        <label>1</label>
        <note>catalytic</note>
    </ligand>
</feature>
<dbReference type="SUPFAM" id="SSF56655">
    <property type="entry name" value="Carbohydrate phosphatase"/>
    <property type="match status" value="1"/>
</dbReference>
<gene>
    <name evidence="7" type="ORF">SELO1098_LOCUS2897</name>
</gene>
<feature type="binding site" evidence="6">
    <location>
        <position position="405"/>
    </location>
    <ligand>
        <name>Mg(2+)</name>
        <dbReference type="ChEBI" id="CHEBI:18420"/>
        <label>1</label>
        <note>catalytic</note>
    </ligand>
</feature>
<reference evidence="7" key="1">
    <citation type="submission" date="2021-01" db="EMBL/GenBank/DDBJ databases">
        <authorList>
            <person name="Corre E."/>
            <person name="Pelletier E."/>
            <person name="Niang G."/>
            <person name="Scheremetjew M."/>
            <person name="Finn R."/>
            <person name="Kale V."/>
            <person name="Holt S."/>
            <person name="Cochrane G."/>
            <person name="Meng A."/>
            <person name="Brown T."/>
            <person name="Cohen L."/>
        </authorList>
    </citation>
    <scope>NUCLEOTIDE SEQUENCE</scope>
    <source>
        <strain evidence="7">CCAP 955/1</strain>
    </source>
</reference>
<evidence type="ECO:0000256" key="6">
    <source>
        <dbReference type="PIRSR" id="PIRSR600760-2"/>
    </source>
</evidence>
<dbReference type="GO" id="GO:0008441">
    <property type="term" value="F:3'(2'),5'-bisphosphate nucleotidase activity"/>
    <property type="evidence" value="ECO:0007669"/>
    <property type="project" value="TreeGrafter"/>
</dbReference>
<feature type="binding site" evidence="6">
    <location>
        <position position="153"/>
    </location>
    <ligand>
        <name>Mg(2+)</name>
        <dbReference type="ChEBI" id="CHEBI:18420"/>
        <label>1</label>
        <note>catalytic</note>
    </ligand>
</feature>
<proteinExistence type="inferred from homology"/>
<accession>A0A7S3GR64</accession>
<dbReference type="PANTHER" id="PTHR43200">
    <property type="entry name" value="PHOSPHATASE"/>
    <property type="match status" value="1"/>
</dbReference>
<evidence type="ECO:0000256" key="1">
    <source>
        <dbReference type="ARBA" id="ARBA00001946"/>
    </source>
</evidence>
<keyword evidence="3 6" id="KW-0479">Metal-binding</keyword>
<name>A0A7S3GR64_9STRA</name>
<comment type="similarity">
    <text evidence="2">Belongs to the inositol monophosphatase superfamily.</text>
</comment>
<keyword evidence="4" id="KW-0378">Hydrolase</keyword>
<evidence type="ECO:0000313" key="7">
    <source>
        <dbReference type="EMBL" id="CAE0274070.1"/>
    </source>
</evidence>
<dbReference type="InterPro" id="IPR020583">
    <property type="entry name" value="Inositol_monoP_metal-BS"/>
</dbReference>
<feature type="binding site" evidence="6">
    <location>
        <position position="224"/>
    </location>
    <ligand>
        <name>Mg(2+)</name>
        <dbReference type="ChEBI" id="CHEBI:18420"/>
        <label>1</label>
        <note>catalytic</note>
    </ligand>
</feature>
<protein>
    <recommendedName>
        <fullName evidence="8">3'(2'),5'-bisphosphate nucleotidase</fullName>
    </recommendedName>
</protein>
<dbReference type="GO" id="GO:0000103">
    <property type="term" value="P:sulfate assimilation"/>
    <property type="evidence" value="ECO:0007669"/>
    <property type="project" value="TreeGrafter"/>
</dbReference>
<evidence type="ECO:0000256" key="3">
    <source>
        <dbReference type="ARBA" id="ARBA00022723"/>
    </source>
</evidence>
<dbReference type="Gene3D" id="3.30.540.10">
    <property type="entry name" value="Fructose-1,6-Bisphosphatase, subunit A, domain 1"/>
    <property type="match status" value="1"/>
</dbReference>
<dbReference type="InterPro" id="IPR051090">
    <property type="entry name" value="Inositol_monoP_superfamily"/>
</dbReference>
<dbReference type="PROSITE" id="PS00629">
    <property type="entry name" value="IMP_1"/>
    <property type="match status" value="1"/>
</dbReference>
<sequence length="485" mass="52655">MAVTSDYKVLPASNFLWTSYRNGIQLDCLVLEDQYLGKLKYSDKETAQIWIDSIKARLVPKLRPGSPHAPLSHELDVAIDVVQRAAYVIRSLQQILLNPASQHPINRILETTPHSISSSKTDNTPVTVADFAIQALVIDSLSTAFPSDLFIAEEDSGVVRSDPAVREAVLFVLRAATGNEWSSERLYATLDKGSNTTGNRLSTPSAIITKNILKSQRVWVLDPIDGTKGFMRGEHCCTGLGLLVDGVTQLSVLGCPNLNLLRLLQGPSYDDKDIAYIDPAINISSVDTNDGEETVPPVVFHPHSGSVYYAVSKQGAFARSLSMPRGAAFEVTTSAVAEGDQARLCESAEALFGDREITARTAEKLGVKKDYLRIDGMCKHCVVGVGAAEATLRLPPSGYREKIWDHVPGDHFVREAGGRVTDLNGKELDFSMVTGMNGNDGADSASDNSCRELGAEVQGVVVSNGHLHDKITETIRNIRLKLGRK</sequence>
<evidence type="ECO:0008006" key="8">
    <source>
        <dbReference type="Google" id="ProtNLM"/>
    </source>
</evidence>
<feature type="binding site" evidence="6">
    <location>
        <position position="222"/>
    </location>
    <ligand>
        <name>Mg(2+)</name>
        <dbReference type="ChEBI" id="CHEBI:18420"/>
        <label>1</label>
        <note>catalytic</note>
    </ligand>
</feature>
<dbReference type="PANTHER" id="PTHR43200:SF6">
    <property type="entry name" value="3'(2'),5'-BISPHOSPHATE NUCLEOTIDASE"/>
    <property type="match status" value="1"/>
</dbReference>
<comment type="cofactor">
    <cofactor evidence="1 6">
        <name>Mg(2+)</name>
        <dbReference type="ChEBI" id="CHEBI:18420"/>
    </cofactor>
</comment>
<dbReference type="Gene3D" id="3.40.190.80">
    <property type="match status" value="1"/>
</dbReference>
<keyword evidence="5 6" id="KW-0460">Magnesium</keyword>